<sequence>MASPGSGLLEATQPLGDSPEPALAEAQQWIEQVTGRTFGDKDFRSGLENGVLLCELLNSIKPGLVKKINRLPTPIAGLDNIALFLRGCKELGLKESQLFDPVDLQDNSSKATVRNLDCSRKLKNVLVTIYWLGKTANSSTGFSGATLNLREFEGLLTQLRKETEDVESPKRSIRDSGYVDCWDSERSDSLSPPRHGRDDSFDSLDSFGSRSQQTPSPDVVLRGSSDGRGSDSESDLPHRKLPDVKKDDMSARRTSYGEPKSVVPFNQYLPNKSNQTAYIPAPLRKKKAEREEFRKSWSTATSPLGGERPFSKSHPETIEEEQTEVLAQSEEECSGCCVSTANPSGKPIQAEVNQGEPLRQSSTHSAKKAAGPRNPEKDPKELGKLRRIEQAGIKIMPAVQRYGSSQLHMCEMDELTPDIILRKENPFMLSYQRKDSGSEDERDDRIPDLEKDDFAIRRARLNQPKLTLPFNQYLLGSYANKDRGKVEEGKKQKKKQECSSGQKMGVTSARPVVICEDKPFLQSQKDDSKEKDQSKFPDVQRDDLAKRKTQASPSQVDLPCFVRATITQADQDTWDRLKVSGNSSDEELTNAPGSFLTSETAVEAAGRNRFASRKVRMSEKASSPKQSEVMDACNSSLSDACADSQKQTPSSLSEWHESSEEEMDSSFPDIERDDMLARRFGTFQKSTSPLRPSCPPISVVSYRPLKQQGKERKALQKAERSSPLTCATRHCLGTPSPVSLSSVATCEDGFEKSKDQDEHRTNPAGGKAGFRNPGKDDMMVRRTRDFPKQTGPSVSQFLPVPFSKQQNGGEATKDLVKTEQKVKSITVTDSAGPEKHPKLCAESPQKLSAQPEQKLDDGKHRVPGVRQDGASSAPHKDLLDSKPLQPGDSSEMQLTERNSQGFASLKDGHAQTFGSRTPVSDDAESVSMFDMRCADEAAVMQPHSQARHEKLQTIHHQLKEEEDRWQDDLARWKSRRRSASQDLFKKEAERKKMERLLTGTEEASERRKSIKTYREIVEEKERRERALHEAYKNARSREEADNILQQYIERFTISEAVLERLEMPKILERSHSAEPNSSSPPKDPNPLRYLRQQSLPAPKYTAKVEATIAPAGGSEASVSPGRTSPSKPFVSKAVPMLTAKPYSQPKSTQQVLRTFKVDGKVSMNGEAVNGVEEERERECTTLIFAPSPSRSPKSNSAVDGSSVEGEQNSPSTELVLKRLIEHSKDRAQTGVLTEEAKSINQNEKTDAERLSPDHKEFSTTVSRASPTVAMAEFSSVTNSSLSNHRKEMGSNEEPKTLERGQLKDVEAPVIQKVETLEAPVQDGSIIFPLLKIIPERSQVVLQNSAPQAGTENSDKSNRFGCWSWDPEEERKRQERWQHEQERVLQERYQKEQDKLKEEWEKAQKEVEEEERKYYEEERKIIEDTVVPFTVTSSSAEPLSTSSSVTDGNGTVNMVDVSYSEEEDKQKEDRTRKNLFSEQDGVPFSKSKEYEPWKENMSTVNKEEYIRTSKQRGNEQDPQMSRTERLQPTEMTLPLCQDVTWNQQLLSKQSPRVSDTKTEKLSIGT</sequence>
<feature type="compositionally biased region" description="Acidic residues" evidence="2">
    <location>
        <begin position="318"/>
        <end position="333"/>
    </location>
</feature>
<dbReference type="FunFam" id="1.10.418.10:FF:000038">
    <property type="entry name" value="LIM and calponin homology domains-containing protein 1"/>
    <property type="match status" value="1"/>
</dbReference>
<dbReference type="PRINTS" id="PR00889">
    <property type="entry name" value="CALPONIN"/>
</dbReference>
<feature type="compositionally biased region" description="Basic and acidic residues" evidence="2">
    <location>
        <begin position="432"/>
        <end position="453"/>
    </location>
</feature>
<feature type="compositionally biased region" description="Polar residues" evidence="2">
    <location>
        <begin position="633"/>
        <end position="649"/>
    </location>
</feature>
<dbReference type="OMA" id="RMNQPKP"/>
<feature type="compositionally biased region" description="Polar residues" evidence="2">
    <location>
        <begin position="887"/>
        <end position="902"/>
    </location>
</feature>
<feature type="compositionally biased region" description="Basic and acidic residues" evidence="2">
    <location>
        <begin position="1284"/>
        <end position="1299"/>
    </location>
</feature>
<feature type="region of interest" description="Disordered" evidence="2">
    <location>
        <begin position="183"/>
        <end position="382"/>
    </location>
</feature>
<feature type="region of interest" description="Disordered" evidence="2">
    <location>
        <begin position="1069"/>
        <end position="1089"/>
    </location>
</feature>
<dbReference type="GeneTree" id="ENSGT00950000183159"/>
<dbReference type="GO" id="GO:0051496">
    <property type="term" value="P:positive regulation of stress fiber assembly"/>
    <property type="evidence" value="ECO:0007669"/>
    <property type="project" value="TreeGrafter"/>
</dbReference>
<dbReference type="GO" id="GO:0051893">
    <property type="term" value="P:regulation of focal adhesion assembly"/>
    <property type="evidence" value="ECO:0007669"/>
    <property type="project" value="TreeGrafter"/>
</dbReference>
<dbReference type="InterPro" id="IPR001997">
    <property type="entry name" value="Calponin/LIMCH1"/>
</dbReference>
<feature type="domain" description="Calponin-homology (CH)" evidence="3">
    <location>
        <begin position="20"/>
        <end position="124"/>
    </location>
</feature>
<feature type="compositionally biased region" description="Basic and acidic residues" evidence="2">
    <location>
        <begin position="228"/>
        <end position="251"/>
    </location>
</feature>
<feature type="region of interest" description="Disordered" evidence="2">
    <location>
        <begin position="1185"/>
        <end position="1212"/>
    </location>
</feature>
<evidence type="ECO:0000259" key="3">
    <source>
        <dbReference type="PROSITE" id="PS50021"/>
    </source>
</evidence>
<proteinExistence type="predicted"/>
<feature type="region of interest" description="Disordered" evidence="2">
    <location>
        <begin position="430"/>
        <end position="453"/>
    </location>
</feature>
<feature type="region of interest" description="Disordered" evidence="2">
    <location>
        <begin position="481"/>
        <end position="559"/>
    </location>
</feature>
<keyword evidence="5" id="KW-1185">Reference proteome</keyword>
<feature type="compositionally biased region" description="Basic and acidic residues" evidence="2">
    <location>
        <begin position="481"/>
        <end position="490"/>
    </location>
</feature>
<feature type="region of interest" description="Disordered" evidence="2">
    <location>
        <begin position="1275"/>
        <end position="1299"/>
    </location>
</feature>
<evidence type="ECO:0000256" key="1">
    <source>
        <dbReference type="SAM" id="Coils"/>
    </source>
</evidence>
<reference evidence="4" key="3">
    <citation type="submission" date="2025-09" db="UniProtKB">
        <authorList>
            <consortium name="Ensembl"/>
        </authorList>
    </citation>
    <scope>IDENTIFICATION</scope>
</reference>
<dbReference type="InterPro" id="IPR003096">
    <property type="entry name" value="SM22_calponin"/>
</dbReference>
<feature type="compositionally biased region" description="Low complexity" evidence="2">
    <location>
        <begin position="1431"/>
        <end position="1445"/>
    </location>
</feature>
<dbReference type="Proteomes" id="UP000472272">
    <property type="component" value="Chromosome 9"/>
</dbReference>
<dbReference type="PRINTS" id="PR00888">
    <property type="entry name" value="SM22CALPONIN"/>
</dbReference>
<feature type="compositionally biased region" description="Basic and acidic residues" evidence="2">
    <location>
        <begin position="749"/>
        <end position="761"/>
    </location>
</feature>
<feature type="region of interest" description="Disordered" evidence="2">
    <location>
        <begin position="1431"/>
        <end position="1525"/>
    </location>
</feature>
<dbReference type="Pfam" id="PF15949">
    <property type="entry name" value="DUF4757"/>
    <property type="match status" value="2"/>
</dbReference>
<evidence type="ECO:0000313" key="5">
    <source>
        <dbReference type="Proteomes" id="UP000472272"/>
    </source>
</evidence>
<evidence type="ECO:0000313" key="4">
    <source>
        <dbReference type="Ensembl" id="ENSPMRP00000018771.1"/>
    </source>
</evidence>
<feature type="region of interest" description="Disordered" evidence="2">
    <location>
        <begin position="580"/>
        <end position="673"/>
    </location>
</feature>
<organism evidence="4 5">
    <name type="scientific">Podarcis muralis</name>
    <name type="common">Wall lizard</name>
    <name type="synonym">Lacerta muralis</name>
    <dbReference type="NCBI Taxonomy" id="64176"/>
    <lineage>
        <taxon>Eukaryota</taxon>
        <taxon>Metazoa</taxon>
        <taxon>Chordata</taxon>
        <taxon>Craniata</taxon>
        <taxon>Vertebrata</taxon>
        <taxon>Euteleostomi</taxon>
        <taxon>Lepidosauria</taxon>
        <taxon>Squamata</taxon>
        <taxon>Bifurcata</taxon>
        <taxon>Unidentata</taxon>
        <taxon>Episquamata</taxon>
        <taxon>Laterata</taxon>
        <taxon>Lacertibaenia</taxon>
        <taxon>Lacertidae</taxon>
        <taxon>Podarcis</taxon>
    </lineage>
</organism>
<evidence type="ECO:0000256" key="2">
    <source>
        <dbReference type="SAM" id="MobiDB-lite"/>
    </source>
</evidence>
<dbReference type="InterPro" id="IPR031865">
    <property type="entry name" value="DUF4757"/>
</dbReference>
<dbReference type="PROSITE" id="PS50021">
    <property type="entry name" value="CH"/>
    <property type="match status" value="1"/>
</dbReference>
<dbReference type="GO" id="GO:0003779">
    <property type="term" value="F:actin binding"/>
    <property type="evidence" value="ECO:0007669"/>
    <property type="project" value="InterPro"/>
</dbReference>
<name>A0A670J3E1_PODMU</name>
<feature type="compositionally biased region" description="Basic and acidic residues" evidence="2">
    <location>
        <begin position="515"/>
        <end position="546"/>
    </location>
</feature>
<dbReference type="InterPro" id="IPR036872">
    <property type="entry name" value="CH_dom_sf"/>
</dbReference>
<accession>A0A670J3E1</accession>
<feature type="region of interest" description="Disordered" evidence="2">
    <location>
        <begin position="1"/>
        <end position="23"/>
    </location>
</feature>
<protein>
    <submittedName>
        <fullName evidence="4">LIM and calponin homology domains 1</fullName>
    </submittedName>
</protein>
<feature type="compositionally biased region" description="Basic and acidic residues" evidence="2">
    <location>
        <begin position="1500"/>
        <end position="1514"/>
    </location>
</feature>
<dbReference type="GO" id="GO:0001725">
    <property type="term" value="C:stress fiber"/>
    <property type="evidence" value="ECO:0007669"/>
    <property type="project" value="TreeGrafter"/>
</dbReference>
<dbReference type="SUPFAM" id="SSF47576">
    <property type="entry name" value="Calponin-homology domain, CH-domain"/>
    <property type="match status" value="1"/>
</dbReference>
<gene>
    <name evidence="4" type="primary">LIMCH1</name>
</gene>
<feature type="coiled-coil region" evidence="1">
    <location>
        <begin position="1378"/>
        <end position="1424"/>
    </location>
</feature>
<feature type="region of interest" description="Disordered" evidence="2">
    <location>
        <begin position="748"/>
        <end position="923"/>
    </location>
</feature>
<dbReference type="PANTHER" id="PTHR15551">
    <property type="entry name" value="LIM DOMAIN ONLY 7"/>
    <property type="match status" value="1"/>
</dbReference>
<reference evidence="4" key="2">
    <citation type="submission" date="2025-08" db="UniProtKB">
        <authorList>
            <consortium name="Ensembl"/>
        </authorList>
    </citation>
    <scope>IDENTIFICATION</scope>
</reference>
<dbReference type="GO" id="GO:0032034">
    <property type="term" value="F:myosin II head/neck binding"/>
    <property type="evidence" value="ECO:0007669"/>
    <property type="project" value="TreeGrafter"/>
</dbReference>
<feature type="compositionally biased region" description="Polar residues" evidence="2">
    <location>
        <begin position="268"/>
        <end position="277"/>
    </location>
</feature>
<dbReference type="SMART" id="SM00033">
    <property type="entry name" value="CH"/>
    <property type="match status" value="1"/>
</dbReference>
<dbReference type="Pfam" id="PF00307">
    <property type="entry name" value="CH"/>
    <property type="match status" value="1"/>
</dbReference>
<feature type="compositionally biased region" description="Polar residues" evidence="2">
    <location>
        <begin position="591"/>
        <end position="600"/>
    </location>
</feature>
<feature type="compositionally biased region" description="Polar residues" evidence="2">
    <location>
        <begin position="1188"/>
        <end position="1212"/>
    </location>
</feature>
<dbReference type="PANTHER" id="PTHR15551:SF3">
    <property type="entry name" value="LIM AND CALPONIN HOMOLOGY DOMAINS-CONTAINING PROTEIN 1"/>
    <property type="match status" value="1"/>
</dbReference>
<dbReference type="Ensembl" id="ENSPMRT00000019941.1">
    <property type="protein sequence ID" value="ENSPMRP00000018771.1"/>
    <property type="gene ID" value="ENSPMRG00000012232.1"/>
</dbReference>
<feature type="compositionally biased region" description="Basic and acidic residues" evidence="2">
    <location>
        <begin position="811"/>
        <end position="822"/>
    </location>
</feature>
<feature type="compositionally biased region" description="Basic and acidic residues" evidence="2">
    <location>
        <begin position="773"/>
        <end position="787"/>
    </location>
</feature>
<dbReference type="GO" id="GO:0031032">
    <property type="term" value="P:actomyosin structure organization"/>
    <property type="evidence" value="ECO:0007669"/>
    <property type="project" value="InterPro"/>
</dbReference>
<keyword evidence="1" id="KW-0175">Coiled coil</keyword>
<dbReference type="Gene3D" id="1.10.418.10">
    <property type="entry name" value="Calponin-like domain"/>
    <property type="match status" value="1"/>
</dbReference>
<dbReference type="InterPro" id="IPR001715">
    <property type="entry name" value="CH_dom"/>
</dbReference>
<reference evidence="4 5" key="1">
    <citation type="journal article" date="2019" name="Proc. Natl. Acad. Sci. U.S.A.">
        <title>Regulatory changes in pterin and carotenoid genes underlie balanced color polymorphisms in the wall lizard.</title>
        <authorList>
            <person name="Andrade P."/>
            <person name="Pinho C."/>
            <person name="Perez I de Lanuza G."/>
            <person name="Afonso S."/>
            <person name="Brejcha J."/>
            <person name="Rubin C.J."/>
            <person name="Wallerman O."/>
            <person name="Pereira P."/>
            <person name="Sabatino S.J."/>
            <person name="Bellati A."/>
            <person name="Pellitteri-Rosa D."/>
            <person name="Bosakova Z."/>
            <person name="Bunikis I."/>
            <person name="Carretero M.A."/>
            <person name="Feiner N."/>
            <person name="Marsik P."/>
            <person name="Pauperio F."/>
            <person name="Salvi D."/>
            <person name="Soler L."/>
            <person name="While G.M."/>
            <person name="Uller T."/>
            <person name="Font E."/>
            <person name="Andersson L."/>
            <person name="Carneiro M."/>
        </authorList>
    </citation>
    <scope>NUCLEOTIDE SEQUENCE</scope>
</reference>